<dbReference type="EMBL" id="CP001791">
    <property type="protein sequence ID" value="ADH98158.1"/>
    <property type="molecule type" value="Genomic_DNA"/>
</dbReference>
<organism evidence="1 2">
    <name type="scientific">Bacillus selenitireducens (strain ATCC 700615 / DSM 15326 / MLS10)</name>
    <dbReference type="NCBI Taxonomy" id="439292"/>
    <lineage>
        <taxon>Bacteria</taxon>
        <taxon>Bacillati</taxon>
        <taxon>Bacillota</taxon>
        <taxon>Bacilli</taxon>
        <taxon>Bacillales</taxon>
        <taxon>Bacillaceae</taxon>
        <taxon>Salisediminibacterium</taxon>
    </lineage>
</organism>
<accession>D6XY85</accession>
<evidence type="ECO:0000313" key="1">
    <source>
        <dbReference type="EMBL" id="ADH98158.1"/>
    </source>
</evidence>
<reference evidence="1" key="1">
    <citation type="submission" date="2009-10" db="EMBL/GenBank/DDBJ databases">
        <title>Complete sequence of Bacillus selenitireducens MLS10.</title>
        <authorList>
            <consortium name="US DOE Joint Genome Institute"/>
            <person name="Lucas S."/>
            <person name="Copeland A."/>
            <person name="Lapidus A."/>
            <person name="Glavina del Rio T."/>
            <person name="Dalin E."/>
            <person name="Tice H."/>
            <person name="Bruce D."/>
            <person name="Goodwin L."/>
            <person name="Pitluck S."/>
            <person name="Sims D."/>
            <person name="Brettin T."/>
            <person name="Detter J.C."/>
            <person name="Han C."/>
            <person name="Larimer F."/>
            <person name="Land M."/>
            <person name="Hauser L."/>
            <person name="Kyrpides N."/>
            <person name="Ovchinnikova G."/>
            <person name="Stolz J."/>
        </authorList>
    </citation>
    <scope>NUCLEOTIDE SEQUENCE [LARGE SCALE GENOMIC DNA]</scope>
    <source>
        <strain evidence="1">MLS10</strain>
    </source>
</reference>
<dbReference type="Proteomes" id="UP000000271">
    <property type="component" value="Chromosome"/>
</dbReference>
<name>D6XY85_BACIE</name>
<dbReference type="KEGG" id="bse:Bsel_0622"/>
<proteinExistence type="predicted"/>
<sequence>MGNRKKIVVACFVLQKRYTSINYLRIRAAEVYEVVRTDETIAESGIGLELFEPYMDSSELAPLEEPSDFSCKSKQKMLYLEGATALYPVDAAFSEAVYHEDDYSSMIRQRAGRF</sequence>
<dbReference type="STRING" id="439292.Bsel_0622"/>
<dbReference type="RefSeq" id="WP_013171587.1">
    <property type="nucleotide sequence ID" value="NC_014219.1"/>
</dbReference>
<dbReference type="AlphaFoldDB" id="D6XY85"/>
<dbReference type="HOGENOM" id="CLU_2116086_0_0_9"/>
<evidence type="ECO:0000313" key="2">
    <source>
        <dbReference type="Proteomes" id="UP000000271"/>
    </source>
</evidence>
<keyword evidence="2" id="KW-1185">Reference proteome</keyword>
<dbReference type="OrthoDB" id="9790048at2"/>
<protein>
    <submittedName>
        <fullName evidence="1">Uncharacterized protein</fullName>
    </submittedName>
</protein>
<gene>
    <name evidence="1" type="ordered locus">Bsel_0622</name>
</gene>